<organism evidence="2 3">
    <name type="scientific">Caloramator quimbayensis</name>
    <dbReference type="NCBI Taxonomy" id="1147123"/>
    <lineage>
        <taxon>Bacteria</taxon>
        <taxon>Bacillati</taxon>
        <taxon>Bacillota</taxon>
        <taxon>Clostridia</taxon>
        <taxon>Eubacteriales</taxon>
        <taxon>Clostridiaceae</taxon>
        <taxon>Caloramator</taxon>
    </lineage>
</organism>
<evidence type="ECO:0000313" key="2">
    <source>
        <dbReference type="EMBL" id="SKA88590.1"/>
    </source>
</evidence>
<name>A0A1T4XGE1_9CLOT</name>
<evidence type="ECO:0000259" key="1">
    <source>
        <dbReference type="Pfam" id="PF16889"/>
    </source>
</evidence>
<dbReference type="Pfam" id="PF16889">
    <property type="entry name" value="Hepar_II_III_N"/>
    <property type="match status" value="1"/>
</dbReference>
<protein>
    <submittedName>
        <fullName evidence="2">Heparinase II/III N-terminus</fullName>
    </submittedName>
</protein>
<dbReference type="AlphaFoldDB" id="A0A1T4XGE1"/>
<dbReference type="InterPro" id="IPR031680">
    <property type="entry name" value="Hepar_II_III_N"/>
</dbReference>
<dbReference type="OrthoDB" id="7335480at2"/>
<dbReference type="Proteomes" id="UP000190105">
    <property type="component" value="Unassembled WGS sequence"/>
</dbReference>
<dbReference type="Gene3D" id="1.50.10.100">
    <property type="entry name" value="Chondroitin AC/alginate lyase"/>
    <property type="match status" value="1"/>
</dbReference>
<dbReference type="EMBL" id="FUYH01000009">
    <property type="protein sequence ID" value="SKA88590.1"/>
    <property type="molecule type" value="Genomic_DNA"/>
</dbReference>
<feature type="domain" description="Heparin-sulfate lyase N-terminal" evidence="1">
    <location>
        <begin position="70"/>
        <end position="180"/>
    </location>
</feature>
<dbReference type="SUPFAM" id="SSF48230">
    <property type="entry name" value="Chondroitin AC/alginate lyase"/>
    <property type="match status" value="1"/>
</dbReference>
<evidence type="ECO:0000313" key="3">
    <source>
        <dbReference type="Proteomes" id="UP000190105"/>
    </source>
</evidence>
<keyword evidence="3" id="KW-1185">Reference proteome</keyword>
<dbReference type="RefSeq" id="WP_078696444.1">
    <property type="nucleotide sequence ID" value="NZ_FUYH01000009.1"/>
</dbReference>
<dbReference type="InterPro" id="IPR008929">
    <property type="entry name" value="Chondroitin_lyas"/>
</dbReference>
<dbReference type="STRING" id="1147123.SAMN05443428_1098"/>
<sequence>MPNITHKLLKYKNQPIKKLTKKALKKIKNKIYFSYRRYRVCKNPIDIPTDNFYSFYPKCSFFYDLKNREKYIEEIKKLGLENSIINDANLILEHKFNLLGSGEKYLGEKLPWNEDFKTGFRWENKFYKDIKIVDLNNNADVKVPWELSRFQHLFTLGKAYLITFDEKYALEFKDEIEDWILS</sequence>
<proteinExistence type="predicted"/>
<gene>
    <name evidence="2" type="ORF">SAMN05443428_1098</name>
</gene>
<accession>A0A1T4XGE1</accession>
<reference evidence="3" key="1">
    <citation type="submission" date="2017-02" db="EMBL/GenBank/DDBJ databases">
        <authorList>
            <person name="Varghese N."/>
            <person name="Submissions S."/>
        </authorList>
    </citation>
    <scope>NUCLEOTIDE SEQUENCE [LARGE SCALE GENOMIC DNA]</scope>
    <source>
        <strain evidence="3">USBA 833</strain>
    </source>
</reference>